<dbReference type="STRING" id="931890.G8JV69"/>
<dbReference type="Pfam" id="PF01918">
    <property type="entry name" value="Alba"/>
    <property type="match status" value="1"/>
</dbReference>
<organism evidence="2 3">
    <name type="scientific">Eremothecium cymbalariae (strain CBS 270.75 / DBVPG 7215 / KCTC 17166 / NRRL Y-17582)</name>
    <name type="common">Yeast</name>
    <dbReference type="NCBI Taxonomy" id="931890"/>
    <lineage>
        <taxon>Eukaryota</taxon>
        <taxon>Fungi</taxon>
        <taxon>Dikarya</taxon>
        <taxon>Ascomycota</taxon>
        <taxon>Saccharomycotina</taxon>
        <taxon>Saccharomycetes</taxon>
        <taxon>Saccharomycetales</taxon>
        <taxon>Saccharomycetaceae</taxon>
        <taxon>Eremothecium</taxon>
    </lineage>
</organism>
<dbReference type="FunCoup" id="G8JV69">
    <property type="interactions" value="98"/>
</dbReference>
<dbReference type="OMA" id="SKATHVE"/>
<dbReference type="Proteomes" id="UP000006790">
    <property type="component" value="Chromosome 6"/>
</dbReference>
<dbReference type="EMBL" id="CP002502">
    <property type="protein sequence ID" value="AET40548.1"/>
    <property type="molecule type" value="Genomic_DNA"/>
</dbReference>
<dbReference type="InterPro" id="IPR002775">
    <property type="entry name" value="DNA/RNA-bd_Alba-like"/>
</dbReference>
<dbReference type="AlphaFoldDB" id="G8JV69"/>
<name>G8JV69_ERECY</name>
<dbReference type="HOGENOM" id="CLU_115485_1_0_1"/>
<dbReference type="KEGG" id="erc:Ecym_6160"/>
<dbReference type="eggNOG" id="ENOG502S7W4">
    <property type="taxonomic scope" value="Eukaryota"/>
</dbReference>
<evidence type="ECO:0000313" key="3">
    <source>
        <dbReference type="Proteomes" id="UP000006790"/>
    </source>
</evidence>
<dbReference type="OrthoDB" id="4033941at2759"/>
<dbReference type="GO" id="GO:0003676">
    <property type="term" value="F:nucleic acid binding"/>
    <property type="evidence" value="ECO:0007669"/>
    <property type="project" value="InterPro"/>
</dbReference>
<proteinExistence type="predicted"/>
<dbReference type="InParanoid" id="G8JV69"/>
<reference evidence="3" key="1">
    <citation type="journal article" date="2012" name="G3 (Bethesda)">
        <title>Pichia sorbitophila, an interspecies yeast hybrid reveals early steps of genome resolution following polyploidization.</title>
        <authorList>
            <person name="Leh Louis V."/>
            <person name="Despons L."/>
            <person name="Friedrich A."/>
            <person name="Martin T."/>
            <person name="Durrens P."/>
            <person name="Casaregola S."/>
            <person name="Neuveglise C."/>
            <person name="Fairhead C."/>
            <person name="Marck C."/>
            <person name="Cruz J.A."/>
            <person name="Straub M.L."/>
            <person name="Kugler V."/>
            <person name="Sacerdot C."/>
            <person name="Uzunov Z."/>
            <person name="Thierry A."/>
            <person name="Weiss S."/>
            <person name="Bleykasten C."/>
            <person name="De Montigny J."/>
            <person name="Jacques N."/>
            <person name="Jung P."/>
            <person name="Lemaire M."/>
            <person name="Mallet S."/>
            <person name="Morel G."/>
            <person name="Richard G.F."/>
            <person name="Sarkar A."/>
            <person name="Savel G."/>
            <person name="Schacherer J."/>
            <person name="Seret M.L."/>
            <person name="Talla E."/>
            <person name="Samson G."/>
            <person name="Jubin C."/>
            <person name="Poulain J."/>
            <person name="Vacherie B."/>
            <person name="Barbe V."/>
            <person name="Pelletier E."/>
            <person name="Sherman D.J."/>
            <person name="Westhof E."/>
            <person name="Weissenbach J."/>
            <person name="Baret P.V."/>
            <person name="Wincker P."/>
            <person name="Gaillardin C."/>
            <person name="Dujon B."/>
            <person name="Souciet J.L."/>
        </authorList>
    </citation>
    <scope>NUCLEOTIDE SEQUENCE [LARGE SCALE GENOMIC DNA]</scope>
    <source>
        <strain evidence="3">CBS 270.75 / DBVPG 7215 / KCTC 17166 / NRRL Y-17582</strain>
    </source>
</reference>
<dbReference type="GeneID" id="11471027"/>
<keyword evidence="3" id="KW-1185">Reference proteome</keyword>
<evidence type="ECO:0000313" key="2">
    <source>
        <dbReference type="EMBL" id="AET40548.1"/>
    </source>
</evidence>
<evidence type="ECO:0000259" key="1">
    <source>
        <dbReference type="Pfam" id="PF01918"/>
    </source>
</evidence>
<dbReference type="RefSeq" id="XP_003647365.1">
    <property type="nucleotide sequence ID" value="XM_003647317.1"/>
</dbReference>
<accession>G8JV69</accession>
<protein>
    <recommendedName>
        <fullName evidence="1">DNA/RNA-binding protein Alba-like domain-containing protein</fullName>
    </recommendedName>
</protein>
<feature type="domain" description="DNA/RNA-binding protein Alba-like" evidence="1">
    <location>
        <begin position="103"/>
        <end position="151"/>
    </location>
</feature>
<sequence>MAAFRFHTDRKRTKATIHIYLRNTSSYRPLLWALLTNIPMQTNQETQTAPTPPHQLLFNGQPIPANLAEPETCFAYIKAKIIDCLLLEVHGQRDRFAVDAYAQIGSQDQVQTVVRRLLVKLAEKKQPVLMYSYGKHVQRLLSTVETLKKQLCDREFPFEQFNHMSCFVHVRVGRNELLEQRINIPVLVVVIAPEGEFFSMSNFQKQ</sequence>
<gene>
    <name evidence="2" type="ordered locus">Ecym_6160</name>
</gene>